<dbReference type="GO" id="GO:0016787">
    <property type="term" value="F:hydrolase activity"/>
    <property type="evidence" value="ECO:0007669"/>
    <property type="project" value="UniProtKB-KW"/>
</dbReference>
<dbReference type="NCBIfam" id="TIGR00277">
    <property type="entry name" value="HDIG"/>
    <property type="match status" value="1"/>
</dbReference>
<dbReference type="CDD" id="cd00077">
    <property type="entry name" value="HDc"/>
    <property type="match status" value="1"/>
</dbReference>
<dbReference type="PANTHER" id="PTHR37294:SF1">
    <property type="entry name" value="3'-5' EXORIBONUCLEASE YHAM"/>
    <property type="match status" value="1"/>
</dbReference>
<gene>
    <name evidence="3" type="ORF">S01H1_03272</name>
</gene>
<dbReference type="InterPro" id="IPR006675">
    <property type="entry name" value="HDIG_dom"/>
</dbReference>
<evidence type="ECO:0000259" key="2">
    <source>
        <dbReference type="SMART" id="SM00471"/>
    </source>
</evidence>
<dbReference type="InterPro" id="IPR003607">
    <property type="entry name" value="HD/PDEase_dom"/>
</dbReference>
<feature type="non-terminal residue" evidence="3">
    <location>
        <position position="1"/>
    </location>
</feature>
<dbReference type="SMART" id="SM00471">
    <property type="entry name" value="HDc"/>
    <property type="match status" value="1"/>
</dbReference>
<organism evidence="3">
    <name type="scientific">marine sediment metagenome</name>
    <dbReference type="NCBI Taxonomy" id="412755"/>
    <lineage>
        <taxon>unclassified sequences</taxon>
        <taxon>metagenomes</taxon>
        <taxon>ecological metagenomes</taxon>
    </lineage>
</organism>
<dbReference type="Gene3D" id="1.10.3210.10">
    <property type="entry name" value="Hypothetical protein af1432"/>
    <property type="match status" value="1"/>
</dbReference>
<dbReference type="EMBL" id="BARS01001769">
    <property type="protein sequence ID" value="GAF76107.1"/>
    <property type="molecule type" value="Genomic_DNA"/>
</dbReference>
<dbReference type="AlphaFoldDB" id="X0SJQ2"/>
<comment type="caution">
    <text evidence="3">The sequence shown here is derived from an EMBL/GenBank/DDBJ whole genome shotgun (WGS) entry which is preliminary data.</text>
</comment>
<protein>
    <recommendedName>
        <fullName evidence="2">HD/PDEase domain-containing protein</fullName>
    </recommendedName>
</protein>
<dbReference type="Pfam" id="PF01966">
    <property type="entry name" value="HD"/>
    <property type="match status" value="1"/>
</dbReference>
<feature type="domain" description="HD/PDEase" evidence="2">
    <location>
        <begin position="41"/>
        <end position="169"/>
    </location>
</feature>
<sequence>IGDEGLRGMVREMLAVPDIDLEGARLAFDEAPGGAYVHHAYEGGLLQHTLAVANISLTMCDLVEGVYGGEVDRDVVLAGALIHDVMKCYVYAPVGEGRFRTSALGERVDHLTLMVAEMYGRGFPLDLIHVVASHHGEQSPVRPKSLEALIVSIADLADSEFSRQSLRAAEYLVRESTGRRGYFSSSERALELLRVKAREGWEGVRRFESGKGK</sequence>
<dbReference type="PANTHER" id="PTHR37294">
    <property type="entry name" value="3'-5' EXORIBONUCLEASE YHAM"/>
    <property type="match status" value="1"/>
</dbReference>
<dbReference type="InterPro" id="IPR050798">
    <property type="entry name" value="YhaM_exoribonuc/phosphodiest"/>
</dbReference>
<dbReference type="InterPro" id="IPR006674">
    <property type="entry name" value="HD_domain"/>
</dbReference>
<evidence type="ECO:0000256" key="1">
    <source>
        <dbReference type="ARBA" id="ARBA00022801"/>
    </source>
</evidence>
<accession>X0SJQ2</accession>
<dbReference type="GO" id="GO:0031125">
    <property type="term" value="P:rRNA 3'-end processing"/>
    <property type="evidence" value="ECO:0007669"/>
    <property type="project" value="TreeGrafter"/>
</dbReference>
<proteinExistence type="predicted"/>
<dbReference type="SUPFAM" id="SSF109604">
    <property type="entry name" value="HD-domain/PDEase-like"/>
    <property type="match status" value="1"/>
</dbReference>
<name>X0SJQ2_9ZZZZ</name>
<keyword evidence="1" id="KW-0378">Hydrolase</keyword>
<evidence type="ECO:0000313" key="3">
    <source>
        <dbReference type="EMBL" id="GAF76107.1"/>
    </source>
</evidence>
<reference evidence="3" key="1">
    <citation type="journal article" date="2014" name="Front. Microbiol.">
        <title>High frequency of phylogenetically diverse reductive dehalogenase-homologous genes in deep subseafloor sedimentary metagenomes.</title>
        <authorList>
            <person name="Kawai M."/>
            <person name="Futagami T."/>
            <person name="Toyoda A."/>
            <person name="Takaki Y."/>
            <person name="Nishi S."/>
            <person name="Hori S."/>
            <person name="Arai W."/>
            <person name="Tsubouchi T."/>
            <person name="Morono Y."/>
            <person name="Uchiyama I."/>
            <person name="Ito T."/>
            <person name="Fujiyama A."/>
            <person name="Inagaki F."/>
            <person name="Takami H."/>
        </authorList>
    </citation>
    <scope>NUCLEOTIDE SEQUENCE</scope>
    <source>
        <strain evidence="3">Expedition CK06-06</strain>
    </source>
</reference>